<protein>
    <submittedName>
        <fullName evidence="3">Putative Dihydrodipicolinate synthetase</fullName>
    </submittedName>
</protein>
<dbReference type="InterPro" id="IPR013785">
    <property type="entry name" value="Aldolase_TIM"/>
</dbReference>
<dbReference type="Pfam" id="PF00701">
    <property type="entry name" value="DHDPS"/>
    <property type="match status" value="1"/>
</dbReference>
<dbReference type="InterPro" id="IPR002220">
    <property type="entry name" value="DapA-like"/>
</dbReference>
<dbReference type="PANTHER" id="PTHR12128:SF66">
    <property type="entry name" value="4-HYDROXY-2-OXOGLUTARATE ALDOLASE, MITOCHONDRIAL"/>
    <property type="match status" value="1"/>
</dbReference>
<evidence type="ECO:0000313" key="3">
    <source>
        <dbReference type="EMBL" id="SBW10958.1"/>
    </source>
</evidence>
<organism evidence="3">
    <name type="scientific">uncultured Eubacteriales bacterium</name>
    <dbReference type="NCBI Taxonomy" id="172733"/>
    <lineage>
        <taxon>Bacteria</taxon>
        <taxon>Bacillati</taxon>
        <taxon>Bacillota</taxon>
        <taxon>Clostridia</taxon>
        <taxon>Eubacteriales</taxon>
        <taxon>environmental samples</taxon>
    </lineage>
</organism>
<accession>A0A212KH64</accession>
<dbReference type="PANTHER" id="PTHR12128">
    <property type="entry name" value="DIHYDRODIPICOLINATE SYNTHASE"/>
    <property type="match status" value="1"/>
</dbReference>
<reference evidence="3" key="1">
    <citation type="submission" date="2016-04" db="EMBL/GenBank/DDBJ databases">
        <authorList>
            <person name="Evans L.H."/>
            <person name="Alamgir A."/>
            <person name="Owens N."/>
            <person name="Weber N.D."/>
            <person name="Virtaneva K."/>
            <person name="Barbian K."/>
            <person name="Babar A."/>
            <person name="Rosenke K."/>
        </authorList>
    </citation>
    <scope>NUCLEOTIDE SEQUENCE</scope>
    <source>
        <strain evidence="3">86</strain>
    </source>
</reference>
<dbReference type="SUPFAM" id="SSF51569">
    <property type="entry name" value="Aldolase"/>
    <property type="match status" value="1"/>
</dbReference>
<dbReference type="Gene3D" id="3.20.20.70">
    <property type="entry name" value="Aldolase class I"/>
    <property type="match status" value="1"/>
</dbReference>
<keyword evidence="2" id="KW-0456">Lyase</keyword>
<dbReference type="AlphaFoldDB" id="A0A212KH64"/>
<comment type="similarity">
    <text evidence="1">Belongs to the DapA family.</text>
</comment>
<evidence type="ECO:0000256" key="2">
    <source>
        <dbReference type="ARBA" id="ARBA00023239"/>
    </source>
</evidence>
<sequence length="304" mass="34668">MKKELYPLRGIITTVISPFIGEDKRLDVESLTNEIDMACKAGVAGFLVPCLASEQPLLSTEEKKLLVSETAKAAAGRAKLITSITAPTIEERIRLMHEFQDYGIDGFNMQVPTDSDDAMMRAIEAIDKEKPPFIFIQDADFNGEGIRNDLIVRAFNEFESVIGCKIEVKFTAPKCSRLLEETGGRMVIGSGWGNDQLLELLDRGVHLVMPSGMFELWVRVFDLHASGNREAAKKLFYDMLPIITFTRQSQELNRWFHKRYLRSFGAFKTELSREQVMLDDYHVRYADELIERAKDLLSNLERYQ</sequence>
<proteinExistence type="inferred from homology"/>
<dbReference type="EMBL" id="FLUN01000001">
    <property type="protein sequence ID" value="SBW10958.1"/>
    <property type="molecule type" value="Genomic_DNA"/>
</dbReference>
<dbReference type="SMART" id="SM01130">
    <property type="entry name" value="DHDPS"/>
    <property type="match status" value="1"/>
</dbReference>
<evidence type="ECO:0000256" key="1">
    <source>
        <dbReference type="ARBA" id="ARBA00007592"/>
    </source>
</evidence>
<name>A0A212KH64_9FIRM</name>
<dbReference type="GO" id="GO:0008840">
    <property type="term" value="F:4-hydroxy-tetrahydrodipicolinate synthase activity"/>
    <property type="evidence" value="ECO:0007669"/>
    <property type="project" value="TreeGrafter"/>
</dbReference>
<dbReference type="CDD" id="cd00408">
    <property type="entry name" value="DHDPS-like"/>
    <property type="match status" value="1"/>
</dbReference>
<gene>
    <name evidence="3" type="ORF">KL86CLO1_13113</name>
</gene>